<reference evidence="3 4" key="1">
    <citation type="journal article" date="2019" name="Int. J. Syst. Evol. Microbiol.">
        <title>The Global Catalogue of Microorganisms (GCM) 10K type strain sequencing project: providing services to taxonomists for standard genome sequencing and annotation.</title>
        <authorList>
            <consortium name="The Broad Institute Genomics Platform"/>
            <consortium name="The Broad Institute Genome Sequencing Center for Infectious Disease"/>
            <person name="Wu L."/>
            <person name="Ma J."/>
        </authorList>
    </citation>
    <scope>NUCLEOTIDE SEQUENCE [LARGE SCALE GENOMIC DNA]</scope>
    <source>
        <strain evidence="3 4">CGMCC 1.10390</strain>
    </source>
</reference>
<dbReference type="Gene3D" id="3.40.50.620">
    <property type="entry name" value="HUPs"/>
    <property type="match status" value="1"/>
</dbReference>
<feature type="domain" description="UspA" evidence="2">
    <location>
        <begin position="9"/>
        <end position="143"/>
    </location>
</feature>
<dbReference type="EMBL" id="JBHUDO010000003">
    <property type="protein sequence ID" value="MFD1646829.1"/>
    <property type="molecule type" value="Genomic_DNA"/>
</dbReference>
<sequence length="146" mass="15517">MAEMGEELFTNVLVPVASEDDARASIRAALPYLAAAGGTATLVHVIEKAGGAPDKASVEQREEYAAEIFDAAWEEADDALVELHREIIYGTDVAESIIDAGDELDASAIVFTPRGSSRWVKLLTGDVALGLVEHSDRPVIVLPDEA</sequence>
<proteinExistence type="inferred from homology"/>
<dbReference type="RefSeq" id="WP_368407779.1">
    <property type="nucleotide sequence ID" value="NZ_JANHJR010000003.1"/>
</dbReference>
<evidence type="ECO:0000313" key="4">
    <source>
        <dbReference type="Proteomes" id="UP001597034"/>
    </source>
</evidence>
<evidence type="ECO:0000256" key="1">
    <source>
        <dbReference type="ARBA" id="ARBA00008791"/>
    </source>
</evidence>
<dbReference type="SUPFAM" id="SSF52402">
    <property type="entry name" value="Adenine nucleotide alpha hydrolases-like"/>
    <property type="match status" value="1"/>
</dbReference>
<dbReference type="Proteomes" id="UP001597034">
    <property type="component" value="Unassembled WGS sequence"/>
</dbReference>
<dbReference type="Pfam" id="PF00582">
    <property type="entry name" value="Usp"/>
    <property type="match status" value="1"/>
</dbReference>
<dbReference type="PANTHER" id="PTHR46268">
    <property type="entry name" value="STRESS RESPONSE PROTEIN NHAX"/>
    <property type="match status" value="1"/>
</dbReference>
<evidence type="ECO:0000259" key="2">
    <source>
        <dbReference type="Pfam" id="PF00582"/>
    </source>
</evidence>
<comment type="caution">
    <text evidence="3">The sequence shown here is derived from an EMBL/GenBank/DDBJ whole genome shotgun (WGS) entry which is preliminary data.</text>
</comment>
<comment type="similarity">
    <text evidence="1">Belongs to the universal stress protein A family.</text>
</comment>
<organism evidence="3 4">
    <name type="scientific">Haloarchaeobius litoreus</name>
    <dbReference type="NCBI Taxonomy" id="755306"/>
    <lineage>
        <taxon>Archaea</taxon>
        <taxon>Methanobacteriati</taxon>
        <taxon>Methanobacteriota</taxon>
        <taxon>Stenosarchaea group</taxon>
        <taxon>Halobacteria</taxon>
        <taxon>Halobacteriales</taxon>
        <taxon>Halorubellaceae</taxon>
        <taxon>Haloarchaeobius</taxon>
    </lineage>
</organism>
<dbReference type="InterPro" id="IPR006016">
    <property type="entry name" value="UspA"/>
</dbReference>
<protein>
    <submittedName>
        <fullName evidence="3">Universal stress protein</fullName>
    </submittedName>
</protein>
<dbReference type="AlphaFoldDB" id="A0ABD6DNH5"/>
<dbReference type="InterPro" id="IPR014729">
    <property type="entry name" value="Rossmann-like_a/b/a_fold"/>
</dbReference>
<dbReference type="CDD" id="cd00293">
    <property type="entry name" value="USP-like"/>
    <property type="match status" value="1"/>
</dbReference>
<keyword evidence="4" id="KW-1185">Reference proteome</keyword>
<dbReference type="PANTHER" id="PTHR46268:SF6">
    <property type="entry name" value="UNIVERSAL STRESS PROTEIN UP12"/>
    <property type="match status" value="1"/>
</dbReference>
<name>A0ABD6DNH5_9EURY</name>
<accession>A0ABD6DNH5</accession>
<gene>
    <name evidence="3" type="ORF">ACFSBL_14150</name>
</gene>
<evidence type="ECO:0000313" key="3">
    <source>
        <dbReference type="EMBL" id="MFD1646829.1"/>
    </source>
</evidence>